<evidence type="ECO:0000259" key="10">
    <source>
        <dbReference type="PROSITE" id="PS52039"/>
    </source>
</evidence>
<dbReference type="Gene3D" id="3.40.50.140">
    <property type="match status" value="1"/>
</dbReference>
<name>A0A2T9X747_9CREN</name>
<dbReference type="GO" id="GO:0006281">
    <property type="term" value="P:DNA repair"/>
    <property type="evidence" value="ECO:0007669"/>
    <property type="project" value="TreeGrafter"/>
</dbReference>
<dbReference type="GO" id="GO:0003917">
    <property type="term" value="F:DNA topoisomerase type I (single strand cut, ATP-independent) activity"/>
    <property type="evidence" value="ECO:0007669"/>
    <property type="project" value="UniProtKB-EC"/>
</dbReference>
<dbReference type="InterPro" id="IPR003601">
    <property type="entry name" value="Topo_IA_2"/>
</dbReference>
<dbReference type="SMART" id="SM00437">
    <property type="entry name" value="TOP1Ac"/>
    <property type="match status" value="1"/>
</dbReference>
<protein>
    <recommendedName>
        <fullName evidence="3">DNA topoisomerase</fullName>
        <ecNumber evidence="3">5.6.2.1</ecNumber>
    </recommendedName>
</protein>
<dbReference type="InterPro" id="IPR023405">
    <property type="entry name" value="Topo_IA_core_domain"/>
</dbReference>
<dbReference type="PROSITE" id="PS50880">
    <property type="entry name" value="TOPRIM"/>
    <property type="match status" value="1"/>
</dbReference>
<organism evidence="11 12">
    <name type="scientific">Acidianus hospitalis</name>
    <dbReference type="NCBI Taxonomy" id="563177"/>
    <lineage>
        <taxon>Archaea</taxon>
        <taxon>Thermoproteota</taxon>
        <taxon>Thermoprotei</taxon>
        <taxon>Sulfolobales</taxon>
        <taxon>Sulfolobaceae</taxon>
        <taxon>Acidianus</taxon>
    </lineage>
</organism>
<accession>A0A2T9X747</accession>
<evidence type="ECO:0000313" key="11">
    <source>
        <dbReference type="EMBL" id="PVU75923.1"/>
    </source>
</evidence>
<dbReference type="InterPro" id="IPR000380">
    <property type="entry name" value="Topo_IA"/>
</dbReference>
<dbReference type="PRINTS" id="PR00417">
    <property type="entry name" value="PRTPISMRASEI"/>
</dbReference>
<keyword evidence="4" id="KW-0479">Metal-binding</keyword>
<evidence type="ECO:0000256" key="8">
    <source>
        <dbReference type="ARBA" id="ARBA00023235"/>
    </source>
</evidence>
<dbReference type="InterPro" id="IPR013497">
    <property type="entry name" value="Topo_IA_cen"/>
</dbReference>
<dbReference type="InterPro" id="IPR005739">
    <property type="entry name" value="TopoI_arch"/>
</dbReference>
<dbReference type="GO" id="GO:0046872">
    <property type="term" value="F:metal ion binding"/>
    <property type="evidence" value="ECO:0007669"/>
    <property type="project" value="UniProtKB-KW"/>
</dbReference>
<evidence type="ECO:0000256" key="6">
    <source>
        <dbReference type="ARBA" id="ARBA00023029"/>
    </source>
</evidence>
<dbReference type="NCBIfam" id="NF004438">
    <property type="entry name" value="PRK05776.1"/>
    <property type="match status" value="1"/>
</dbReference>
<evidence type="ECO:0000313" key="12">
    <source>
        <dbReference type="Proteomes" id="UP000245638"/>
    </source>
</evidence>
<dbReference type="PANTHER" id="PTHR11390">
    <property type="entry name" value="PROKARYOTIC DNA TOPOISOMERASE"/>
    <property type="match status" value="1"/>
</dbReference>
<dbReference type="EMBL" id="QEFD01000128">
    <property type="protein sequence ID" value="PVU75923.1"/>
    <property type="molecule type" value="Genomic_DNA"/>
</dbReference>
<keyword evidence="8 11" id="KW-0413">Isomerase</keyword>
<dbReference type="Pfam" id="PF01131">
    <property type="entry name" value="Topoisom_bac"/>
    <property type="match status" value="1"/>
</dbReference>
<evidence type="ECO:0000256" key="7">
    <source>
        <dbReference type="ARBA" id="ARBA00023125"/>
    </source>
</evidence>
<gene>
    <name evidence="11" type="ORF">DDW13_04185</name>
</gene>
<dbReference type="GO" id="GO:0006265">
    <property type="term" value="P:DNA topological change"/>
    <property type="evidence" value="ECO:0007669"/>
    <property type="project" value="InterPro"/>
</dbReference>
<evidence type="ECO:0000256" key="3">
    <source>
        <dbReference type="ARBA" id="ARBA00012891"/>
    </source>
</evidence>
<dbReference type="PROSITE" id="PS00396">
    <property type="entry name" value="TOPO_IA_1"/>
    <property type="match status" value="1"/>
</dbReference>
<dbReference type="GO" id="GO:0006310">
    <property type="term" value="P:DNA recombination"/>
    <property type="evidence" value="ECO:0007669"/>
    <property type="project" value="TreeGrafter"/>
</dbReference>
<comment type="similarity">
    <text evidence="2">Belongs to the type IA topoisomerase family.</text>
</comment>
<dbReference type="SMART" id="SM00493">
    <property type="entry name" value="TOPRIM"/>
    <property type="match status" value="1"/>
</dbReference>
<keyword evidence="7" id="KW-0238">DNA-binding</keyword>
<keyword evidence="6" id="KW-0799">Topoisomerase</keyword>
<dbReference type="SMART" id="SM00436">
    <property type="entry name" value="TOP1Bc"/>
    <property type="match status" value="1"/>
</dbReference>
<dbReference type="Pfam" id="PF01751">
    <property type="entry name" value="Toprim"/>
    <property type="match status" value="1"/>
</dbReference>
<dbReference type="Proteomes" id="UP000245638">
    <property type="component" value="Unassembled WGS sequence"/>
</dbReference>
<comment type="caution">
    <text evidence="11">The sequence shown here is derived from an EMBL/GenBank/DDBJ whole genome shotgun (WGS) entry which is preliminary data.</text>
</comment>
<dbReference type="InterPro" id="IPR013826">
    <property type="entry name" value="Topo_IA_cen_sub3"/>
</dbReference>
<evidence type="ECO:0000256" key="1">
    <source>
        <dbReference type="ARBA" id="ARBA00000213"/>
    </source>
</evidence>
<dbReference type="AlphaFoldDB" id="A0A2T9X747"/>
<evidence type="ECO:0000259" key="9">
    <source>
        <dbReference type="PROSITE" id="PS50880"/>
    </source>
</evidence>
<dbReference type="InterPro" id="IPR006171">
    <property type="entry name" value="TOPRIM_dom"/>
</dbReference>
<dbReference type="Gene3D" id="2.70.20.10">
    <property type="entry name" value="Topoisomerase I, domain 3"/>
    <property type="match status" value="1"/>
</dbReference>
<dbReference type="NCBIfam" id="TIGR01057">
    <property type="entry name" value="topA_arch"/>
    <property type="match status" value="1"/>
</dbReference>
<dbReference type="PROSITE" id="PS52039">
    <property type="entry name" value="TOPO_IA_2"/>
    <property type="match status" value="1"/>
</dbReference>
<dbReference type="InterPro" id="IPR034144">
    <property type="entry name" value="TOPRIM_TopoIII"/>
</dbReference>
<dbReference type="PANTHER" id="PTHR11390:SF26">
    <property type="entry name" value="DNA TOPOISOMERASE 1"/>
    <property type="match status" value="1"/>
</dbReference>
<dbReference type="InterPro" id="IPR013824">
    <property type="entry name" value="Topo_IA_cen_sub1"/>
</dbReference>
<reference evidence="11 12" key="1">
    <citation type="journal article" date="2015" name="Appl. Environ. Microbiol.">
        <title>Nanoarchaeota, Their Sulfolobales Host, and Nanoarchaeota Virus Distribution across Yellowstone National Park Hot Springs.</title>
        <authorList>
            <person name="Munson-McGee J.H."/>
            <person name="Field E.K."/>
            <person name="Bateson M."/>
            <person name="Rooney C."/>
            <person name="Stepanauskas R."/>
            <person name="Young M.J."/>
        </authorList>
    </citation>
    <scope>NUCLEOTIDE SEQUENCE [LARGE SCALE GENOMIC DNA]</scope>
    <source>
        <strain evidence="11">SCGC AC-742_N10</strain>
    </source>
</reference>
<dbReference type="InterPro" id="IPR023406">
    <property type="entry name" value="Topo_IA_AS"/>
</dbReference>
<evidence type="ECO:0000256" key="5">
    <source>
        <dbReference type="ARBA" id="ARBA00022833"/>
    </source>
</evidence>
<dbReference type="InterPro" id="IPR003602">
    <property type="entry name" value="Topo_IA_DNA-bd_dom"/>
</dbReference>
<dbReference type="CDD" id="cd03362">
    <property type="entry name" value="TOPRIM_TopoIA_TopoIII"/>
    <property type="match status" value="1"/>
</dbReference>
<sequence length="660" mass="76300">MSCNPRNYTLIIAEKPKAARKIVDAFSSKFITCKSNSALYWVIPSRNIVITSAVGHLFNLTGPSGFPVFEVEWKPLWEIDKKSYYTRKYLILLQRLCKYAKEYINACDYDIEGSVIGYMIIKNFGDLKKAKRMKFSSLTKEELIKSFNNLQPLDYNMVNAGIARHIVDWLWGINVSRALMNAVKDTSKKSVILSAGRVQSPTLIEVVKRHLDRETFVPLPYFKIELKIRLGNIINTVYLDQEFHNINDVESLITRLKKDKLIVDKNILNKDKIIRPPPFNLGDLQLEAGRLFGLSPYRTERVGEELYLDGVISYPRTNSQKIPPTININEIVTGLSQRFGKLVDELNLMTKGKFIVRQGNKDDPAHPAIYPTGVIPKKLGKQESEVYELIVRRFLASISRDAEVTRQRIILEFEKEKLKLQLDFQKITYEGWLKIYPYHRFENEELVNVNEGSEVEIISIKPKLLLAKPSTRFTRVSLLKWMEDVKIGTEATRGKIIETLFQRKYVVTKRSYIYPTKLGIIVSEVLEKYFNELTDVKMTADMEDKLDEIIYGKKNKDEVINEVKDKISKYFEKYNEEKKIIGLELAKGLNLVAYNKCKLCDFEAMKDGLCKYHLIAKEKLDEAIKIWKDRTAYDIKMILKYIKGSKSTGKLISDLLSILT</sequence>
<dbReference type="InterPro" id="IPR013825">
    <property type="entry name" value="Topo_IA_cen_sub2"/>
</dbReference>
<keyword evidence="5" id="KW-0862">Zinc</keyword>
<evidence type="ECO:0000256" key="2">
    <source>
        <dbReference type="ARBA" id="ARBA00009446"/>
    </source>
</evidence>
<dbReference type="CDD" id="cd00186">
    <property type="entry name" value="TOP1Ac"/>
    <property type="match status" value="1"/>
</dbReference>
<dbReference type="EC" id="5.6.2.1" evidence="3"/>
<feature type="domain" description="Topo IA-type catalytic" evidence="10">
    <location>
        <begin position="154"/>
        <end position="571"/>
    </location>
</feature>
<feature type="domain" description="Toprim" evidence="9">
    <location>
        <begin position="8"/>
        <end position="139"/>
    </location>
</feature>
<dbReference type="SUPFAM" id="SSF56712">
    <property type="entry name" value="Prokaryotic type I DNA topoisomerase"/>
    <property type="match status" value="1"/>
</dbReference>
<dbReference type="Gene3D" id="1.10.460.10">
    <property type="entry name" value="Topoisomerase I, domain 2"/>
    <property type="match status" value="1"/>
</dbReference>
<comment type="catalytic activity">
    <reaction evidence="1">
        <text>ATP-independent breakage of single-stranded DNA, followed by passage and rejoining.</text>
        <dbReference type="EC" id="5.6.2.1"/>
    </reaction>
</comment>
<dbReference type="Gene3D" id="1.10.290.10">
    <property type="entry name" value="Topoisomerase I, domain 4"/>
    <property type="match status" value="1"/>
</dbReference>
<dbReference type="GO" id="GO:0003677">
    <property type="term" value="F:DNA binding"/>
    <property type="evidence" value="ECO:0007669"/>
    <property type="project" value="UniProtKB-KW"/>
</dbReference>
<evidence type="ECO:0000256" key="4">
    <source>
        <dbReference type="ARBA" id="ARBA00022723"/>
    </source>
</evidence>
<proteinExistence type="inferred from homology"/>